<dbReference type="InterPro" id="IPR013328">
    <property type="entry name" value="6PGD_dom2"/>
</dbReference>
<protein>
    <recommendedName>
        <fullName evidence="3">2-dehydropantoate 2-reductase</fullName>
        <ecNumber evidence="2">1.1.1.169</ecNumber>
    </recommendedName>
    <alternativeName>
        <fullName evidence="5">Ketopantoate reductase</fullName>
    </alternativeName>
</protein>
<feature type="domain" description="Ketopantoate reductase N-terminal" evidence="7">
    <location>
        <begin position="3"/>
        <end position="106"/>
    </location>
</feature>
<organism evidence="9 10">
    <name type="scientific">Stella humosa</name>
    <dbReference type="NCBI Taxonomy" id="94"/>
    <lineage>
        <taxon>Bacteria</taxon>
        <taxon>Pseudomonadati</taxon>
        <taxon>Pseudomonadota</taxon>
        <taxon>Alphaproteobacteria</taxon>
        <taxon>Rhodospirillales</taxon>
        <taxon>Stellaceae</taxon>
        <taxon>Stella</taxon>
    </lineage>
</organism>
<sequence length="338" mass="35403">MRICIVGAGAVGGVLGFRLATAGHAVSLVTRGPHREAIDRDGLGHLGRDGAVRRATSVRAVAQVAEAGPQDLVILAGKSHQIPPVAPDLPALFAADTPVVALQNGLPWWYFHCHGGALEGTRLETVDPGGIVSRHVDGHRVIGSVAWGAYRIVEPGVVEGGDSERDRFPLGEPDGTVSARVEALSRMFAEAGIRAPVVPDIRAEKWFKLWGNAALNPIGALAHATIGQIYAHGPARELARNLMVEVARVAGSVGVAFPVALDARLANSAALGAVRTSTHQDVEAGRRLEVDALVGAVSEIGRLTDTPTPLLDALYACCLLLDQVIADGRVRIATEPLE</sequence>
<evidence type="ECO:0000256" key="4">
    <source>
        <dbReference type="ARBA" id="ARBA00022655"/>
    </source>
</evidence>
<keyword evidence="10" id="KW-1185">Reference proteome</keyword>
<dbReference type="FunFam" id="1.10.1040.10:FF:000017">
    <property type="entry name" value="2-dehydropantoate 2-reductase"/>
    <property type="match status" value="1"/>
</dbReference>
<dbReference type="InterPro" id="IPR008927">
    <property type="entry name" value="6-PGluconate_DH-like_C_sf"/>
</dbReference>
<evidence type="ECO:0000256" key="2">
    <source>
        <dbReference type="ARBA" id="ARBA00013014"/>
    </source>
</evidence>
<dbReference type="InterPro" id="IPR013332">
    <property type="entry name" value="KPR_N"/>
</dbReference>
<evidence type="ECO:0000259" key="7">
    <source>
        <dbReference type="Pfam" id="PF02558"/>
    </source>
</evidence>
<dbReference type="PANTHER" id="PTHR21708:SF45">
    <property type="entry name" value="2-DEHYDROPANTOATE 2-REDUCTASE"/>
    <property type="match status" value="1"/>
</dbReference>
<dbReference type="RefSeq" id="WP_123689291.1">
    <property type="nucleotide sequence ID" value="NZ_AP019700.1"/>
</dbReference>
<dbReference type="SUPFAM" id="SSF48179">
    <property type="entry name" value="6-phosphogluconate dehydrogenase C-terminal domain-like"/>
    <property type="match status" value="1"/>
</dbReference>
<keyword evidence="4" id="KW-0566">Pantothenate biosynthesis</keyword>
<proteinExistence type="predicted"/>
<dbReference type="PANTHER" id="PTHR21708">
    <property type="entry name" value="PROBABLE 2-DEHYDROPANTOATE 2-REDUCTASE"/>
    <property type="match status" value="1"/>
</dbReference>
<evidence type="ECO:0000256" key="3">
    <source>
        <dbReference type="ARBA" id="ARBA00019465"/>
    </source>
</evidence>
<evidence type="ECO:0000256" key="6">
    <source>
        <dbReference type="ARBA" id="ARBA00048793"/>
    </source>
</evidence>
<dbReference type="Gene3D" id="3.40.50.720">
    <property type="entry name" value="NAD(P)-binding Rossmann-like Domain"/>
    <property type="match status" value="1"/>
</dbReference>
<dbReference type="EC" id="1.1.1.169" evidence="2"/>
<comment type="pathway">
    <text evidence="1">Cofactor biosynthesis; (R)-pantothenate biosynthesis; (R)-pantoate from 3-methyl-2-oxobutanoate: step 2/2.</text>
</comment>
<dbReference type="Pfam" id="PF08546">
    <property type="entry name" value="ApbA_C"/>
    <property type="match status" value="1"/>
</dbReference>
<dbReference type="InterPro" id="IPR051402">
    <property type="entry name" value="KPR-Related"/>
</dbReference>
<evidence type="ECO:0000256" key="5">
    <source>
        <dbReference type="ARBA" id="ARBA00032024"/>
    </source>
</evidence>
<dbReference type="OrthoDB" id="247668at2"/>
<dbReference type="GO" id="GO:0005737">
    <property type="term" value="C:cytoplasm"/>
    <property type="evidence" value="ECO:0007669"/>
    <property type="project" value="TreeGrafter"/>
</dbReference>
<evidence type="ECO:0000259" key="8">
    <source>
        <dbReference type="Pfam" id="PF08546"/>
    </source>
</evidence>
<dbReference type="GO" id="GO:0015940">
    <property type="term" value="P:pantothenate biosynthetic process"/>
    <property type="evidence" value="ECO:0007669"/>
    <property type="project" value="UniProtKB-UniPathway"/>
</dbReference>
<dbReference type="SUPFAM" id="SSF51735">
    <property type="entry name" value="NAD(P)-binding Rossmann-fold domains"/>
    <property type="match status" value="1"/>
</dbReference>
<accession>A0A3N1M8F3</accession>
<name>A0A3N1M8F3_9PROT</name>
<dbReference type="Proteomes" id="UP000278222">
    <property type="component" value="Unassembled WGS sequence"/>
</dbReference>
<evidence type="ECO:0000313" key="9">
    <source>
        <dbReference type="EMBL" id="ROP99960.1"/>
    </source>
</evidence>
<evidence type="ECO:0000256" key="1">
    <source>
        <dbReference type="ARBA" id="ARBA00004994"/>
    </source>
</evidence>
<dbReference type="InterPro" id="IPR036291">
    <property type="entry name" value="NAD(P)-bd_dom_sf"/>
</dbReference>
<dbReference type="AlphaFoldDB" id="A0A3N1M8F3"/>
<dbReference type="InterPro" id="IPR013752">
    <property type="entry name" value="KPA_reductase"/>
</dbReference>
<dbReference type="NCBIfam" id="NF005089">
    <property type="entry name" value="PRK06522.1-4"/>
    <property type="match status" value="1"/>
</dbReference>
<reference evidence="9 10" key="1">
    <citation type="submission" date="2018-11" db="EMBL/GenBank/DDBJ databases">
        <title>Genomic Encyclopedia of Type Strains, Phase IV (KMG-IV): sequencing the most valuable type-strain genomes for metagenomic binning, comparative biology and taxonomic classification.</title>
        <authorList>
            <person name="Goeker M."/>
        </authorList>
    </citation>
    <scope>NUCLEOTIDE SEQUENCE [LARGE SCALE GENOMIC DNA]</scope>
    <source>
        <strain evidence="9 10">DSM 5900</strain>
    </source>
</reference>
<evidence type="ECO:0000313" key="10">
    <source>
        <dbReference type="Proteomes" id="UP000278222"/>
    </source>
</evidence>
<gene>
    <name evidence="9" type="ORF">EDC65_1755</name>
</gene>
<dbReference type="Pfam" id="PF02558">
    <property type="entry name" value="ApbA"/>
    <property type="match status" value="1"/>
</dbReference>
<dbReference type="GO" id="GO:0008677">
    <property type="term" value="F:2-dehydropantoate 2-reductase activity"/>
    <property type="evidence" value="ECO:0007669"/>
    <property type="project" value="UniProtKB-EC"/>
</dbReference>
<comment type="catalytic activity">
    <reaction evidence="6">
        <text>(R)-pantoate + NADP(+) = 2-dehydropantoate + NADPH + H(+)</text>
        <dbReference type="Rhea" id="RHEA:16233"/>
        <dbReference type="ChEBI" id="CHEBI:11561"/>
        <dbReference type="ChEBI" id="CHEBI:15378"/>
        <dbReference type="ChEBI" id="CHEBI:15980"/>
        <dbReference type="ChEBI" id="CHEBI:57783"/>
        <dbReference type="ChEBI" id="CHEBI:58349"/>
        <dbReference type="EC" id="1.1.1.169"/>
    </reaction>
</comment>
<dbReference type="Gene3D" id="1.10.1040.10">
    <property type="entry name" value="N-(1-d-carboxylethyl)-l-norvaline Dehydrogenase, domain 2"/>
    <property type="match status" value="1"/>
</dbReference>
<dbReference type="EMBL" id="RJKX01000013">
    <property type="protein sequence ID" value="ROP99960.1"/>
    <property type="molecule type" value="Genomic_DNA"/>
</dbReference>
<dbReference type="UniPathway" id="UPA00028">
    <property type="reaction ID" value="UER00004"/>
</dbReference>
<comment type="caution">
    <text evidence="9">The sequence shown here is derived from an EMBL/GenBank/DDBJ whole genome shotgun (WGS) entry which is preliminary data.</text>
</comment>
<feature type="domain" description="Ketopantoate reductase C-terminal" evidence="8">
    <location>
        <begin position="200"/>
        <end position="317"/>
    </location>
</feature>